<name>A0A1Y1UUB7_9TREE</name>
<dbReference type="GeneID" id="33556153"/>
<comment type="caution">
    <text evidence="2">The sequence shown here is derived from an EMBL/GenBank/DDBJ whole genome shotgun (WGS) entry which is preliminary data.</text>
</comment>
<gene>
    <name evidence="2" type="ORF">BD324DRAFT_612071</name>
</gene>
<dbReference type="EMBL" id="NBSH01000001">
    <property type="protein sequence ID" value="ORX40775.1"/>
    <property type="molecule type" value="Genomic_DNA"/>
</dbReference>
<dbReference type="RefSeq" id="XP_021874454.1">
    <property type="nucleotide sequence ID" value="XM_022014345.1"/>
</dbReference>
<feature type="region of interest" description="Disordered" evidence="1">
    <location>
        <begin position="216"/>
        <end position="240"/>
    </location>
</feature>
<evidence type="ECO:0000256" key="1">
    <source>
        <dbReference type="SAM" id="MobiDB-lite"/>
    </source>
</evidence>
<dbReference type="InParanoid" id="A0A1Y1UUB7"/>
<dbReference type="Proteomes" id="UP000193218">
    <property type="component" value="Unassembled WGS sequence"/>
</dbReference>
<evidence type="ECO:0000313" key="3">
    <source>
        <dbReference type="Proteomes" id="UP000193218"/>
    </source>
</evidence>
<evidence type="ECO:0000313" key="2">
    <source>
        <dbReference type="EMBL" id="ORX40775.1"/>
    </source>
</evidence>
<organism evidence="2 3">
    <name type="scientific">Kockovaella imperatae</name>
    <dbReference type="NCBI Taxonomy" id="4999"/>
    <lineage>
        <taxon>Eukaryota</taxon>
        <taxon>Fungi</taxon>
        <taxon>Dikarya</taxon>
        <taxon>Basidiomycota</taxon>
        <taxon>Agaricomycotina</taxon>
        <taxon>Tremellomycetes</taxon>
        <taxon>Tremellales</taxon>
        <taxon>Cuniculitremaceae</taxon>
        <taxon>Kockovaella</taxon>
    </lineage>
</organism>
<dbReference type="AlphaFoldDB" id="A0A1Y1UUB7"/>
<sequence>MRNSISFMQGSEPDYDQRPTIVRLECRKQPLVASLGDLGHVRRLMDDLRDSSLLSEVCKTQTKPNDIKILNPVLEMASLASLLSIASSDLTITMMIMKDEREACKGPLWHPNHFVGVSGASDPKTDSQDFRKLLRSMQSDKMTRRISRPVVSASERLPMSRSPLSKLKDRSPGPIVSSLFFSNMTWLDLLLGAVDFYWVSSASPFLSAAIVHFVGHSGSPSRSGTARGSAMIKRRRSGSS</sequence>
<protein>
    <submittedName>
        <fullName evidence="2">Uncharacterized protein</fullName>
    </submittedName>
</protein>
<dbReference type="OrthoDB" id="2150604at2759"/>
<accession>A0A1Y1UUB7</accession>
<proteinExistence type="predicted"/>
<reference evidence="2 3" key="1">
    <citation type="submission" date="2017-03" db="EMBL/GenBank/DDBJ databases">
        <title>Widespread Adenine N6-methylation of Active Genes in Fungi.</title>
        <authorList>
            <consortium name="DOE Joint Genome Institute"/>
            <person name="Mondo S.J."/>
            <person name="Dannebaum R.O."/>
            <person name="Kuo R.C."/>
            <person name="Louie K.B."/>
            <person name="Bewick A.J."/>
            <person name="Labutti K."/>
            <person name="Haridas S."/>
            <person name="Kuo A."/>
            <person name="Salamov A."/>
            <person name="Ahrendt S.R."/>
            <person name="Lau R."/>
            <person name="Bowen B.P."/>
            <person name="Lipzen A."/>
            <person name="Sullivan W."/>
            <person name="Andreopoulos W.B."/>
            <person name="Clum A."/>
            <person name="Lindquist E."/>
            <person name="Daum C."/>
            <person name="Northen T.R."/>
            <person name="Ramamoorthy G."/>
            <person name="Schmitz R.J."/>
            <person name="Gryganskyi A."/>
            <person name="Culley D."/>
            <person name="Magnuson J."/>
            <person name="James T.Y."/>
            <person name="O'Malley M.A."/>
            <person name="Stajich J.E."/>
            <person name="Spatafora J.W."/>
            <person name="Visel A."/>
            <person name="Grigoriev I.V."/>
        </authorList>
    </citation>
    <scope>NUCLEOTIDE SEQUENCE [LARGE SCALE GENOMIC DNA]</scope>
    <source>
        <strain evidence="2 3">NRRL Y-17943</strain>
    </source>
</reference>
<keyword evidence="3" id="KW-1185">Reference proteome</keyword>